<feature type="repeat" description="ANK" evidence="3">
    <location>
        <begin position="823"/>
        <end position="855"/>
    </location>
</feature>
<feature type="compositionally biased region" description="Basic residues" evidence="5">
    <location>
        <begin position="770"/>
        <end position="784"/>
    </location>
</feature>
<name>A0A8H7ZGB5_9ASCO</name>
<feature type="compositionally biased region" description="Polar residues" evidence="5">
    <location>
        <begin position="1274"/>
        <end position="1286"/>
    </location>
</feature>
<keyword evidence="4" id="KW-0175">Coiled coil</keyword>
<evidence type="ECO:0000256" key="3">
    <source>
        <dbReference type="PROSITE-ProRule" id="PRU00023"/>
    </source>
</evidence>
<protein>
    <recommendedName>
        <fullName evidence="8">Hos4 protein</fullName>
    </recommendedName>
</protein>
<feature type="compositionally biased region" description="Basic and acidic residues" evidence="5">
    <location>
        <begin position="734"/>
        <end position="743"/>
    </location>
</feature>
<dbReference type="Gene3D" id="1.25.40.20">
    <property type="entry name" value="Ankyrin repeat-containing domain"/>
    <property type="match status" value="1"/>
</dbReference>
<gene>
    <name evidence="6" type="ORF">I9W82_000318</name>
</gene>
<evidence type="ECO:0008006" key="8">
    <source>
        <dbReference type="Google" id="ProtNLM"/>
    </source>
</evidence>
<dbReference type="EMBL" id="JAEOAQ010000001">
    <property type="protein sequence ID" value="KAG5421228.1"/>
    <property type="molecule type" value="Genomic_DNA"/>
</dbReference>
<proteinExistence type="predicted"/>
<feature type="compositionally biased region" description="Acidic residues" evidence="5">
    <location>
        <begin position="1115"/>
        <end position="1129"/>
    </location>
</feature>
<organism evidence="6 7">
    <name type="scientific">Candida metapsilosis</name>
    <dbReference type="NCBI Taxonomy" id="273372"/>
    <lineage>
        <taxon>Eukaryota</taxon>
        <taxon>Fungi</taxon>
        <taxon>Dikarya</taxon>
        <taxon>Ascomycota</taxon>
        <taxon>Saccharomycotina</taxon>
        <taxon>Pichiomycetes</taxon>
        <taxon>Debaryomycetaceae</taxon>
        <taxon>Candida/Lodderomyces clade</taxon>
        <taxon>Candida</taxon>
    </lineage>
</organism>
<dbReference type="SUPFAM" id="SSF48403">
    <property type="entry name" value="Ankyrin repeat"/>
    <property type="match status" value="1"/>
</dbReference>
<feature type="region of interest" description="Disordered" evidence="5">
    <location>
        <begin position="640"/>
        <end position="787"/>
    </location>
</feature>
<feature type="compositionally biased region" description="Basic and acidic residues" evidence="5">
    <location>
        <begin position="1222"/>
        <end position="1238"/>
    </location>
</feature>
<feature type="compositionally biased region" description="Low complexity" evidence="5">
    <location>
        <begin position="91"/>
        <end position="108"/>
    </location>
</feature>
<keyword evidence="1" id="KW-0677">Repeat</keyword>
<feature type="compositionally biased region" description="Basic and acidic residues" evidence="5">
    <location>
        <begin position="567"/>
        <end position="586"/>
    </location>
</feature>
<evidence type="ECO:0000313" key="7">
    <source>
        <dbReference type="Proteomes" id="UP000669133"/>
    </source>
</evidence>
<feature type="region of interest" description="Disordered" evidence="5">
    <location>
        <begin position="1"/>
        <end position="612"/>
    </location>
</feature>
<feature type="compositionally biased region" description="Acidic residues" evidence="5">
    <location>
        <begin position="723"/>
        <end position="733"/>
    </location>
</feature>
<evidence type="ECO:0000256" key="5">
    <source>
        <dbReference type="SAM" id="MobiDB-lite"/>
    </source>
</evidence>
<feature type="compositionally biased region" description="Polar residues" evidence="5">
    <location>
        <begin position="1"/>
        <end position="17"/>
    </location>
</feature>
<feature type="compositionally biased region" description="Basic and acidic residues" evidence="5">
    <location>
        <begin position="1130"/>
        <end position="1203"/>
    </location>
</feature>
<dbReference type="Proteomes" id="UP000669133">
    <property type="component" value="Unassembled WGS sequence"/>
</dbReference>
<comment type="caution">
    <text evidence="6">The sequence shown here is derived from an EMBL/GenBank/DDBJ whole genome shotgun (WGS) entry which is preliminary data.</text>
</comment>
<feature type="coiled-coil region" evidence="4">
    <location>
        <begin position="1337"/>
        <end position="1398"/>
    </location>
</feature>
<dbReference type="InterPro" id="IPR036770">
    <property type="entry name" value="Ankyrin_rpt-contain_sf"/>
</dbReference>
<feature type="compositionally biased region" description="Polar residues" evidence="5">
    <location>
        <begin position="169"/>
        <end position="181"/>
    </location>
</feature>
<dbReference type="GeneID" id="93648947"/>
<feature type="compositionally biased region" description="Low complexity" evidence="5">
    <location>
        <begin position="386"/>
        <end position="400"/>
    </location>
</feature>
<feature type="region of interest" description="Disordered" evidence="5">
    <location>
        <begin position="1102"/>
        <end position="1310"/>
    </location>
</feature>
<evidence type="ECO:0000256" key="1">
    <source>
        <dbReference type="ARBA" id="ARBA00022737"/>
    </source>
</evidence>
<dbReference type="PANTHER" id="PTHR24123">
    <property type="entry name" value="ANKYRIN REPEAT-CONTAINING"/>
    <property type="match status" value="1"/>
</dbReference>
<dbReference type="RefSeq" id="XP_067550344.1">
    <property type="nucleotide sequence ID" value="XM_067692117.1"/>
</dbReference>
<keyword evidence="7" id="KW-1185">Reference proteome</keyword>
<feature type="compositionally biased region" description="Low complexity" evidence="5">
    <location>
        <begin position="122"/>
        <end position="143"/>
    </location>
</feature>
<dbReference type="InterPro" id="IPR002110">
    <property type="entry name" value="Ankyrin_rpt"/>
</dbReference>
<dbReference type="InterPro" id="IPR051165">
    <property type="entry name" value="Multifunctional_ANK_Repeat"/>
</dbReference>
<feature type="compositionally biased region" description="Basic and acidic residues" evidence="5">
    <location>
        <begin position="750"/>
        <end position="769"/>
    </location>
</feature>
<evidence type="ECO:0000256" key="4">
    <source>
        <dbReference type="SAM" id="Coils"/>
    </source>
</evidence>
<feature type="compositionally biased region" description="Low complexity" evidence="5">
    <location>
        <begin position="150"/>
        <end position="163"/>
    </location>
</feature>
<feature type="compositionally biased region" description="Polar residues" evidence="5">
    <location>
        <begin position="1251"/>
        <end position="1261"/>
    </location>
</feature>
<keyword evidence="2 3" id="KW-0040">ANK repeat</keyword>
<feature type="compositionally biased region" description="Low complexity" evidence="5">
    <location>
        <begin position="30"/>
        <end position="63"/>
    </location>
</feature>
<feature type="compositionally biased region" description="Polar residues" evidence="5">
    <location>
        <begin position="477"/>
        <end position="492"/>
    </location>
</feature>
<reference evidence="6 7" key="1">
    <citation type="submission" date="2020-12" db="EMBL/GenBank/DDBJ databases">
        <title>Effect of drift, selection, and recombination on the evolution of hybrid genomes in Candida yeast pathogens.</title>
        <authorList>
            <person name="Mixao V."/>
            <person name="Ksiezopolska E."/>
            <person name="Saus E."/>
            <person name="Boekhout T."/>
            <person name="Gacser A."/>
            <person name="Gabaldon T."/>
        </authorList>
    </citation>
    <scope>NUCLEOTIDE SEQUENCE [LARGE SCALE GENOMIC DNA]</scope>
    <source>
        <strain evidence="6 7">BP57</strain>
    </source>
</reference>
<feature type="compositionally biased region" description="Basic and acidic residues" evidence="5">
    <location>
        <begin position="281"/>
        <end position="381"/>
    </location>
</feature>
<feature type="compositionally biased region" description="Basic and acidic residues" evidence="5">
    <location>
        <begin position="19"/>
        <end position="28"/>
    </location>
</feature>
<feature type="compositionally biased region" description="Polar residues" evidence="5">
    <location>
        <begin position="201"/>
        <end position="211"/>
    </location>
</feature>
<evidence type="ECO:0000256" key="2">
    <source>
        <dbReference type="ARBA" id="ARBA00023043"/>
    </source>
</evidence>
<feature type="repeat" description="ANK" evidence="3">
    <location>
        <begin position="790"/>
        <end position="822"/>
    </location>
</feature>
<dbReference type="Pfam" id="PF12796">
    <property type="entry name" value="Ank_2"/>
    <property type="match status" value="2"/>
</dbReference>
<dbReference type="PROSITE" id="PS50088">
    <property type="entry name" value="ANK_REPEAT"/>
    <property type="match status" value="3"/>
</dbReference>
<feature type="compositionally biased region" description="Polar residues" evidence="5">
    <location>
        <begin position="239"/>
        <end position="254"/>
    </location>
</feature>
<feature type="compositionally biased region" description="Low complexity" evidence="5">
    <location>
        <begin position="221"/>
        <end position="236"/>
    </location>
</feature>
<evidence type="ECO:0000313" key="6">
    <source>
        <dbReference type="EMBL" id="KAG5421228.1"/>
    </source>
</evidence>
<feature type="repeat" description="ANK" evidence="3">
    <location>
        <begin position="1025"/>
        <end position="1057"/>
    </location>
</feature>
<dbReference type="PROSITE" id="PS50297">
    <property type="entry name" value="ANK_REP_REGION"/>
    <property type="match status" value="2"/>
</dbReference>
<accession>A0A8H7ZGB5</accession>
<sequence>MSYNSNHYTPRYNSNTSRKLHEQAKKDTLTGQTPSTSTGASSTSNTHSAASGPTTSSSSSSSSRIRDKSSTSGVPAPGHGRRDYYIGGGYASSTASSRSRYNDSYNSSKPPAGSRKEYRGNASGPSLYYGSSSTSQASRRSGGVPPLHRYGSSSKYASDASSGEKFISRSGTSGVGKSSPTVAAATLVPSGFRDERRAQSGMENSSSTPSNLDKETEPTFSSKVSHSSSKMSPSASEPFISTTSKNLKGNVSRKSSFEHVKQRSISNSGVGGSGTSSILDISRRDSARDDERKDTSNAKQNIHESSHRAGSHKESESHSKHTDSAKAKKEAISMESDSKADAKIPIHHDEKLEKKGDHKDTSSDSSKDLQKEKPDSTDSKPTELQSSPPSSASSSSLSSSTGMRKTSLSDYLKKSKVKKKAIDSAAKSEGKGDSKGDKKEDPAEHDKPDTGLKLNKTDAKMSSPDEDSKPPVVNEKPSASKSQDVANDVQAQSDEKHLEQSVTKADDEKVFDVHEHVDVEMKDVADETKNSLLKPETGPVEANETVSNVPPDAKQTPEPLSTVKTENSSKSESRTDNGTETSEKNDIVMTPRTKLSRSDSFTDDMSMLSPVNESELDTNFSFNDIGTMPEIPEETEIAKENKDLQSVLSEVAEAEEPASVDERKDKDQLASLNGSEEEDLSEAETIIGTPPAHTNQGVKLLKKKSNDSDRHNLKKKKMVISSSEEEDNADEEADASKSDKQTVDDGSDDEAVKKDATPEPKRTFSEQKSKKFVTGKAMKKQSYKIKRDSSGRSLLQRACKKGNIDDVRDYLNRGASANEKDFCGFTCLHEAALEGHNEIVQLLIDHGANVNAKADEAGDCETPLIDAAENMHLETVKILLKNHADPTIFNLDGFTALTKIYNEHADEEGYEDIIKVLEDATNKFTNRKAVVSTSQSGQSHETTELEIVDDPNEFYFAGLIKRKGIFKWAAENRKEVVASHFVAGNSLEDKPDILIIAARNGHSELIDIILGLNPTAYNIDTESKCGVTALLASVGRGHFEVVQSLLSKGADPFKTRKKDGFTALQIIQHSAHFDPREVEIIQDAMEKKSGTKIISAVPSRIVSRTTSRAPSVPVSDDESDEEEEEEEKDEVMQDESKDGSENKKDEAGARFMDKDDSMDIDEPANKENREDAAKKESDEKVHKRVIHEEKTKKTKSDFLHQAEAKGLSKTHDTEVKKRKHDHDHTTSDHSLKRAKSESSIKPVENKHHRSSTAVFKTTPSDSVVPKLHNETYEKSISPNTVTPSHSHVNDVKHKAHSPSPSPQASSLSAAAIEEQKIKSAEEARIWQEKVEAKKRARKEMFLKLEKEKELKKKEEEEKKLEQERELAQLKRERELKLAQELERKSKAVEAKKAAMTQKRMLDYYPIGLRKLKLNSEPTDASIAKYLPFYVFVINDVEYVLDLQISLLTLTKVTEFESELEETSLITVESSDKVKLWKLFYKFIGIDRKLKTASDIIKNRKQGEALFDNLLMKFIPYKDIQPILERKFPQVYQQLSQSKPVVVLLDSLQGFDDLTNATINESMDQLGGDDVDLSVSQLSRFIPPHLSYRKDIIKTVKAACNPLW</sequence>
<feature type="compositionally biased region" description="Basic and acidic residues" evidence="5">
    <location>
        <begin position="493"/>
        <end position="529"/>
    </location>
</feature>
<dbReference type="SMART" id="SM00248">
    <property type="entry name" value="ANK"/>
    <property type="match status" value="5"/>
</dbReference>
<dbReference type="OrthoDB" id="194358at2759"/>
<feature type="compositionally biased region" description="Basic and acidic residues" evidence="5">
    <location>
        <begin position="420"/>
        <end position="459"/>
    </location>
</feature>
<dbReference type="PANTHER" id="PTHR24123:SF33">
    <property type="entry name" value="PROTEIN HOS4"/>
    <property type="match status" value="1"/>
</dbReference>